<accession>A0A150LZ24</accession>
<comment type="caution">
    <text evidence="1">The sequence shown here is derived from an EMBL/GenBank/DDBJ whole genome shotgun (WGS) entry which is preliminary data.</text>
</comment>
<reference evidence="1 2" key="1">
    <citation type="submission" date="2016-01" db="EMBL/GenBank/DDBJ databases">
        <title>Draft Genome Sequences of Seven Thermophilic Sporeformers Isolated from Foods.</title>
        <authorList>
            <person name="Berendsen E.M."/>
            <person name="Wells-Bennik M.H."/>
            <person name="Krawcyk A.O."/>
            <person name="De Jong A."/>
            <person name="Holsappel S."/>
            <person name="Eijlander R.T."/>
            <person name="Kuipers O.P."/>
        </authorList>
    </citation>
    <scope>NUCLEOTIDE SEQUENCE [LARGE SCALE GENOMIC DNA]</scope>
    <source>
        <strain evidence="1 2">B4135</strain>
    </source>
</reference>
<evidence type="ECO:0000313" key="1">
    <source>
        <dbReference type="EMBL" id="KYD17505.1"/>
    </source>
</evidence>
<gene>
    <name evidence="1" type="ORF">B4135_2527</name>
</gene>
<sequence length="50" mass="5240">MRLVCAGEAFGLKNKGVPARPGTSEHGIAAGSHGFDAFFFQKGKRQCTTG</sequence>
<dbReference type="AlphaFoldDB" id="A0A150LZ24"/>
<dbReference type="STRING" id="301148.B4135_2527"/>
<dbReference type="EMBL" id="LQYT01000056">
    <property type="protein sequence ID" value="KYD17505.1"/>
    <property type="molecule type" value="Genomic_DNA"/>
</dbReference>
<dbReference type="Proteomes" id="UP000075683">
    <property type="component" value="Unassembled WGS sequence"/>
</dbReference>
<proteinExistence type="predicted"/>
<evidence type="ECO:0000313" key="2">
    <source>
        <dbReference type="Proteomes" id="UP000075683"/>
    </source>
</evidence>
<protein>
    <submittedName>
        <fullName evidence="1">Uncharacterized protein</fullName>
    </submittedName>
</protein>
<organism evidence="1 2">
    <name type="scientific">Caldibacillus debilis</name>
    <dbReference type="NCBI Taxonomy" id="301148"/>
    <lineage>
        <taxon>Bacteria</taxon>
        <taxon>Bacillati</taxon>
        <taxon>Bacillota</taxon>
        <taxon>Bacilli</taxon>
        <taxon>Bacillales</taxon>
        <taxon>Bacillaceae</taxon>
        <taxon>Caldibacillus</taxon>
    </lineage>
</organism>
<name>A0A150LZ24_9BACI</name>